<proteinExistence type="inferred from homology"/>
<name>A0A096AK20_9FIRM</name>
<dbReference type="eggNOG" id="COG0248">
    <property type="taxonomic scope" value="Bacteria"/>
</dbReference>
<evidence type="ECO:0000313" key="4">
    <source>
        <dbReference type="Proteomes" id="UP000029628"/>
    </source>
</evidence>
<reference evidence="3 4" key="1">
    <citation type="submission" date="2014-07" db="EMBL/GenBank/DDBJ databases">
        <authorList>
            <person name="McCorrison J."/>
            <person name="Sanka R."/>
            <person name="Torralba M."/>
            <person name="Gillis M."/>
            <person name="Haft D.H."/>
            <person name="Methe B."/>
            <person name="Sutton G."/>
            <person name="Nelson K.E."/>
        </authorList>
    </citation>
    <scope>NUCLEOTIDE SEQUENCE [LARGE SCALE GENOMIC DNA]</scope>
    <source>
        <strain evidence="3 4">DNF00314</strain>
    </source>
</reference>
<dbReference type="PANTHER" id="PTHR30005">
    <property type="entry name" value="EXOPOLYPHOSPHATASE"/>
    <property type="match status" value="1"/>
</dbReference>
<comment type="similarity">
    <text evidence="1">Belongs to the GppA/Ppx family.</text>
</comment>
<dbReference type="EMBL" id="JRNT01000016">
    <property type="protein sequence ID" value="KGF47185.1"/>
    <property type="molecule type" value="Genomic_DNA"/>
</dbReference>
<dbReference type="CDD" id="cd24054">
    <property type="entry name" value="ASKHA_NBD_AaPPX-GppA_MtPPX2-like"/>
    <property type="match status" value="1"/>
</dbReference>
<evidence type="ECO:0000313" key="3">
    <source>
        <dbReference type="EMBL" id="KGF47185.1"/>
    </source>
</evidence>
<dbReference type="SUPFAM" id="SSF53067">
    <property type="entry name" value="Actin-like ATPase domain"/>
    <property type="match status" value="2"/>
</dbReference>
<gene>
    <name evidence="3" type="ORF">HMPREF0872_05785</name>
</gene>
<dbReference type="InterPro" id="IPR043129">
    <property type="entry name" value="ATPase_NBD"/>
</dbReference>
<organism evidence="3 4">
    <name type="scientific">Veillonella montpellierensis DNF00314</name>
    <dbReference type="NCBI Taxonomy" id="1401067"/>
    <lineage>
        <taxon>Bacteria</taxon>
        <taxon>Bacillati</taxon>
        <taxon>Bacillota</taxon>
        <taxon>Negativicutes</taxon>
        <taxon>Veillonellales</taxon>
        <taxon>Veillonellaceae</taxon>
        <taxon>Veillonella</taxon>
    </lineage>
</organism>
<evidence type="ECO:0000259" key="2">
    <source>
        <dbReference type="Pfam" id="PF02541"/>
    </source>
</evidence>
<feature type="domain" description="Ppx/GppA phosphatase N-terminal" evidence="2">
    <location>
        <begin position="42"/>
        <end position="295"/>
    </location>
</feature>
<dbReference type="PANTHER" id="PTHR30005:SF0">
    <property type="entry name" value="RETROGRADE REGULATION PROTEIN 2"/>
    <property type="match status" value="1"/>
</dbReference>
<comment type="caution">
    <text evidence="3">The sequence shown here is derived from an EMBL/GenBank/DDBJ whole genome shotgun (WGS) entry which is preliminary data.</text>
</comment>
<sequence>MNVNGIGKKVAIVDMGSNSIRLLLGTLQKGVWHNEPKRLWTTRLGDRHRDGSLKKERMEASFEALSEIYTLAQMYGASDIYGFATSAVRESTNGKAFLTAAKSYCPMHTRILTGEEEAYYGFQGALQTYLPDGKQHALIDVGGGSTEVALGSIQGVAWSTSYLAGAVRLQSVSEEGPQAVWEATQRMWLSMPMKEPFGVVVAVGGTATTLGAIDVGMDVYDPLRIQGHMMSRETIEGLVMRLRYMSMAERRQVVGLPEGRADIIVSGGEIITSFLDFYGISAIYISDTDGMEGIQASLYEL</sequence>
<dbReference type="AlphaFoldDB" id="A0A096AK20"/>
<dbReference type="Gene3D" id="3.30.420.40">
    <property type="match status" value="1"/>
</dbReference>
<accession>A0A096AK20</accession>
<protein>
    <submittedName>
        <fullName evidence="3">Phosphatase</fullName>
    </submittedName>
</protein>
<dbReference type="Proteomes" id="UP000029628">
    <property type="component" value="Unassembled WGS sequence"/>
</dbReference>
<dbReference type="Gene3D" id="3.30.420.150">
    <property type="entry name" value="Exopolyphosphatase. Domain 2"/>
    <property type="match status" value="1"/>
</dbReference>
<dbReference type="InterPro" id="IPR003695">
    <property type="entry name" value="Ppx_GppA_N"/>
</dbReference>
<keyword evidence="4" id="KW-1185">Reference proteome</keyword>
<dbReference type="Pfam" id="PF02541">
    <property type="entry name" value="Ppx-GppA"/>
    <property type="match status" value="1"/>
</dbReference>
<evidence type="ECO:0000256" key="1">
    <source>
        <dbReference type="ARBA" id="ARBA00007125"/>
    </source>
</evidence>
<dbReference type="GO" id="GO:0016462">
    <property type="term" value="F:pyrophosphatase activity"/>
    <property type="evidence" value="ECO:0007669"/>
    <property type="project" value="TreeGrafter"/>
</dbReference>
<dbReference type="InterPro" id="IPR050273">
    <property type="entry name" value="GppA/Ppx_hydrolase"/>
</dbReference>